<dbReference type="Proteomes" id="UP000676409">
    <property type="component" value="Chromosome"/>
</dbReference>
<feature type="compositionally biased region" description="Basic and acidic residues" evidence="3">
    <location>
        <begin position="84"/>
        <end position="98"/>
    </location>
</feature>
<evidence type="ECO:0000313" key="5">
    <source>
        <dbReference type="EMBL" id="QUD86806.1"/>
    </source>
</evidence>
<name>A0A975IV05_9CAUL</name>
<evidence type="ECO:0000256" key="3">
    <source>
        <dbReference type="SAM" id="MobiDB-lite"/>
    </source>
</evidence>
<dbReference type="KEGG" id="caul:KCG34_17230"/>
<organism evidence="5 6">
    <name type="scientific">Phenylobacterium montanum</name>
    <dbReference type="NCBI Taxonomy" id="2823693"/>
    <lineage>
        <taxon>Bacteria</taxon>
        <taxon>Pseudomonadati</taxon>
        <taxon>Pseudomonadota</taxon>
        <taxon>Alphaproteobacteria</taxon>
        <taxon>Caulobacterales</taxon>
        <taxon>Caulobacteraceae</taxon>
        <taxon>Phenylobacterium</taxon>
    </lineage>
</organism>
<dbReference type="GO" id="GO:0003677">
    <property type="term" value="F:DNA binding"/>
    <property type="evidence" value="ECO:0007669"/>
    <property type="project" value="UniProtKB-UniRule"/>
</dbReference>
<dbReference type="PANTHER" id="PTHR37550:SF1">
    <property type="entry name" value="SSL1300 PROTEIN"/>
    <property type="match status" value="1"/>
</dbReference>
<keyword evidence="2 5" id="KW-0238">DNA-binding</keyword>
<proteinExistence type="inferred from homology"/>
<evidence type="ECO:0000259" key="4">
    <source>
        <dbReference type="PROSITE" id="PS51740"/>
    </source>
</evidence>
<feature type="region of interest" description="Disordered" evidence="3">
    <location>
        <begin position="79"/>
        <end position="98"/>
    </location>
</feature>
<dbReference type="SUPFAM" id="SSF89447">
    <property type="entry name" value="AbrB/MazE/MraZ-like"/>
    <property type="match status" value="1"/>
</dbReference>
<dbReference type="PROSITE" id="PS51740">
    <property type="entry name" value="SPOVT_ABRB"/>
    <property type="match status" value="1"/>
</dbReference>
<evidence type="ECO:0000256" key="2">
    <source>
        <dbReference type="PROSITE-ProRule" id="PRU01076"/>
    </source>
</evidence>
<feature type="domain" description="SpoVT-AbrB" evidence="4">
    <location>
        <begin position="18"/>
        <end position="58"/>
    </location>
</feature>
<dbReference type="InterPro" id="IPR007159">
    <property type="entry name" value="SpoVT-AbrB_dom"/>
</dbReference>
<dbReference type="EMBL" id="CP073078">
    <property type="protein sequence ID" value="QUD86806.1"/>
    <property type="molecule type" value="Genomic_DNA"/>
</dbReference>
<protein>
    <submittedName>
        <fullName evidence="5">AbrB/MazE/SpoVT family DNA-binding domain-containing protein</fullName>
    </submittedName>
</protein>
<gene>
    <name evidence="5" type="ORF">KCG34_17230</name>
</gene>
<reference evidence="5" key="1">
    <citation type="submission" date="2021-04" db="EMBL/GenBank/DDBJ databases">
        <title>The complete genome sequence of Caulobacter sp. S6.</title>
        <authorList>
            <person name="Tang Y."/>
            <person name="Ouyang W."/>
            <person name="Liu Q."/>
            <person name="Huang B."/>
            <person name="Guo Z."/>
            <person name="Lei P."/>
        </authorList>
    </citation>
    <scope>NUCLEOTIDE SEQUENCE</scope>
    <source>
        <strain evidence="5">S6</strain>
    </source>
</reference>
<comment type="similarity">
    <text evidence="1">Belongs to the VapB family.</text>
</comment>
<dbReference type="RefSeq" id="WP_211936858.1">
    <property type="nucleotide sequence ID" value="NZ_CP073078.1"/>
</dbReference>
<dbReference type="Pfam" id="PF04014">
    <property type="entry name" value="MazE_antitoxin"/>
    <property type="match status" value="1"/>
</dbReference>
<sequence length="98" mass="11365">MPGVKEEGRPFEGEPARAKLFQHGGSQAVRLPKAFRFEGTEVSIRKEGEAVILEPVPPKRRRPRTKEEMEAFWAELDSYGDADFPDRDQPPLQERDWW</sequence>
<accession>A0A975IV05</accession>
<dbReference type="InterPro" id="IPR037914">
    <property type="entry name" value="SpoVT-AbrB_sf"/>
</dbReference>
<evidence type="ECO:0000256" key="1">
    <source>
        <dbReference type="ARBA" id="ARBA00007924"/>
    </source>
</evidence>
<dbReference type="SMART" id="SM00966">
    <property type="entry name" value="SpoVT_AbrB"/>
    <property type="match status" value="1"/>
</dbReference>
<evidence type="ECO:0000313" key="6">
    <source>
        <dbReference type="Proteomes" id="UP000676409"/>
    </source>
</evidence>
<dbReference type="Gene3D" id="2.10.260.10">
    <property type="match status" value="1"/>
</dbReference>
<dbReference type="PANTHER" id="PTHR37550">
    <property type="entry name" value="ANTITOXIN VAPB1"/>
    <property type="match status" value="1"/>
</dbReference>
<keyword evidence="6" id="KW-1185">Reference proteome</keyword>
<dbReference type="AlphaFoldDB" id="A0A975IV05"/>
<dbReference type="InterPro" id="IPR051734">
    <property type="entry name" value="VapB_TA_antitoxins"/>
</dbReference>